<dbReference type="OrthoDB" id="289126at2"/>
<sequence>MRPAVLAALTLLLIHGTGRAASPAELAAQVDARIAARWKAEKVAPAALATDAAFARRAYLDLVGRIPTVAEARAFIKDRGADKRPALVARLLGSGGYARHWATFWRREWVPQPPAASGDEIEGWIAAQLRDNAPYDRVVRALLTAPAARAPGTAPQTFLVASEFKPENLAANITRAFLGINLDCAQCHNHPFARWTRDQFWETAAFFARPSEAGAGAQKIEIGVPGTGTKLGPQLLTGEPVTWPAALAPDTGRGVLAAWVTKKGNPYFAKNAVNRVWAQLFGTGLVEPLDDLSGENPASHPELLDELAAAFADSGFDLKHLTAALVQTRTYQLSSVAPPGGSSDPRLFARAAVRGLTGEQLYDSLRGAAGLPPDRTDLDPLNAAAARKRFAERFRGERAGTAQRSILQSLALMNGAVTAELTDPATSPALKAVAGAPFLDAAAKVEALYLAALGRTPTAEESAAAVRHLARGADAGPALADVLWALLNGSEFGTNH</sequence>
<dbReference type="PANTHER" id="PTHR35889:SF3">
    <property type="entry name" value="F-BOX DOMAIN-CONTAINING PROTEIN"/>
    <property type="match status" value="1"/>
</dbReference>
<evidence type="ECO:0000259" key="3">
    <source>
        <dbReference type="Pfam" id="PF07587"/>
    </source>
</evidence>
<evidence type="ECO:0000313" key="4">
    <source>
        <dbReference type="EMBL" id="AWM39958.1"/>
    </source>
</evidence>
<feature type="chain" id="PRO_5016329155" evidence="1">
    <location>
        <begin position="21"/>
        <end position="496"/>
    </location>
</feature>
<dbReference type="Pfam" id="PF07583">
    <property type="entry name" value="PSCyt2"/>
    <property type="match status" value="1"/>
</dbReference>
<dbReference type="KEGG" id="gog:C1280_25095"/>
<protein>
    <submittedName>
        <fullName evidence="4">DUF1553 domain-containing protein</fullName>
    </submittedName>
</protein>
<proteinExistence type="predicted"/>
<keyword evidence="5" id="KW-1185">Reference proteome</keyword>
<evidence type="ECO:0000256" key="1">
    <source>
        <dbReference type="SAM" id="SignalP"/>
    </source>
</evidence>
<dbReference type="Proteomes" id="UP000245802">
    <property type="component" value="Chromosome"/>
</dbReference>
<name>A0A2Z3H2I1_9BACT</name>
<dbReference type="InterPro" id="IPR011444">
    <property type="entry name" value="DUF1549"/>
</dbReference>
<dbReference type="Pfam" id="PF07587">
    <property type="entry name" value="PSD1"/>
    <property type="match status" value="1"/>
</dbReference>
<evidence type="ECO:0000259" key="2">
    <source>
        <dbReference type="Pfam" id="PF07583"/>
    </source>
</evidence>
<dbReference type="InterPro" id="IPR022655">
    <property type="entry name" value="DUF1553"/>
</dbReference>
<dbReference type="PANTHER" id="PTHR35889">
    <property type="entry name" value="CYCLOINULO-OLIGOSACCHARIDE FRUCTANOTRANSFERASE-RELATED"/>
    <property type="match status" value="1"/>
</dbReference>
<dbReference type="EMBL" id="CP025958">
    <property type="protein sequence ID" value="AWM39958.1"/>
    <property type="molecule type" value="Genomic_DNA"/>
</dbReference>
<dbReference type="RefSeq" id="WP_010034612.1">
    <property type="nucleotide sequence ID" value="NZ_CP025958.1"/>
</dbReference>
<feature type="domain" description="DUF1549" evidence="2">
    <location>
        <begin position="29"/>
        <end position="209"/>
    </location>
</feature>
<organism evidence="4 5">
    <name type="scientific">Gemmata obscuriglobus</name>
    <dbReference type="NCBI Taxonomy" id="114"/>
    <lineage>
        <taxon>Bacteria</taxon>
        <taxon>Pseudomonadati</taxon>
        <taxon>Planctomycetota</taxon>
        <taxon>Planctomycetia</taxon>
        <taxon>Gemmatales</taxon>
        <taxon>Gemmataceae</taxon>
        <taxon>Gemmata</taxon>
    </lineage>
</organism>
<accession>A0A2Z3H2I1</accession>
<feature type="domain" description="DUF1553" evidence="3">
    <location>
        <begin position="253"/>
        <end position="377"/>
    </location>
</feature>
<evidence type="ECO:0000313" key="5">
    <source>
        <dbReference type="Proteomes" id="UP000245802"/>
    </source>
</evidence>
<keyword evidence="1" id="KW-0732">Signal</keyword>
<dbReference type="AlphaFoldDB" id="A0A2Z3H2I1"/>
<feature type="signal peptide" evidence="1">
    <location>
        <begin position="1"/>
        <end position="20"/>
    </location>
</feature>
<reference evidence="4 5" key="1">
    <citation type="submission" date="2018-01" db="EMBL/GenBank/DDBJ databases">
        <title>G. obscuriglobus.</title>
        <authorList>
            <person name="Franke J."/>
            <person name="Blomberg W."/>
            <person name="Selmecki A."/>
        </authorList>
    </citation>
    <scope>NUCLEOTIDE SEQUENCE [LARGE SCALE GENOMIC DNA]</scope>
    <source>
        <strain evidence="4 5">DSM 5831</strain>
    </source>
</reference>
<gene>
    <name evidence="4" type="ORF">C1280_25095</name>
</gene>